<reference evidence="1" key="1">
    <citation type="submission" date="2020-10" db="EMBL/GenBank/DDBJ databases">
        <authorList>
            <person name="Gilroy R."/>
        </authorList>
    </citation>
    <scope>NUCLEOTIDE SEQUENCE</scope>
    <source>
        <strain evidence="1">B1-3475</strain>
    </source>
</reference>
<reference evidence="1" key="2">
    <citation type="journal article" date="2021" name="PeerJ">
        <title>Extensive microbial diversity within the chicken gut microbiome revealed by metagenomics and culture.</title>
        <authorList>
            <person name="Gilroy R."/>
            <person name="Ravi A."/>
            <person name="Getino M."/>
            <person name="Pursley I."/>
            <person name="Horton D.L."/>
            <person name="Alikhan N.F."/>
            <person name="Baker D."/>
            <person name="Gharbi K."/>
            <person name="Hall N."/>
            <person name="Watson M."/>
            <person name="Adriaenssens E.M."/>
            <person name="Foster-Nyarko E."/>
            <person name="Jarju S."/>
            <person name="Secka A."/>
            <person name="Antonio M."/>
            <person name="Oren A."/>
            <person name="Chaudhuri R.R."/>
            <person name="La Ragione R."/>
            <person name="Hildebrand F."/>
            <person name="Pallen M.J."/>
        </authorList>
    </citation>
    <scope>NUCLEOTIDE SEQUENCE</scope>
    <source>
        <strain evidence="1">B1-3475</strain>
    </source>
</reference>
<sequence length="272" mass="29850">MKNNILTAILALAIISVPSVYSKEKKPVEPFDRGISRGKSVFIPKGTVGAGVSFSYNNYSIGNSASDAGYAMLFSLLQDIHGNMMSFGIAPYASYFIADNLSVGARFDYDRSILGLGNANVSLGDAMTFSLNNFNYFKQSYTGAITLRNYMPIADSKRFAMFTELRATGGYAQSETYKIDEGDKFGTYQDIYQFELGLVPGITAFVTNEVAVEISVGLLGFNYQKVVQVTNQVEHSEMESSGANFKINLFSLNFGMSFYIPTGAHRMKKATK</sequence>
<dbReference type="EMBL" id="JADIMK010000040">
    <property type="protein sequence ID" value="MBO8455578.1"/>
    <property type="molecule type" value="Genomic_DNA"/>
</dbReference>
<evidence type="ECO:0000313" key="1">
    <source>
        <dbReference type="EMBL" id="MBO8455578.1"/>
    </source>
</evidence>
<gene>
    <name evidence="1" type="ORF">IAC08_04140</name>
</gene>
<evidence type="ECO:0000313" key="2">
    <source>
        <dbReference type="Proteomes" id="UP000823617"/>
    </source>
</evidence>
<organism evidence="1 2">
    <name type="scientific">Candidatus Cryptobacteroides intestinigallinarum</name>
    <dbReference type="NCBI Taxonomy" id="2840767"/>
    <lineage>
        <taxon>Bacteria</taxon>
        <taxon>Pseudomonadati</taxon>
        <taxon>Bacteroidota</taxon>
        <taxon>Bacteroidia</taxon>
        <taxon>Bacteroidales</taxon>
        <taxon>Candidatus Cryptobacteroides</taxon>
    </lineage>
</organism>
<dbReference type="AlphaFoldDB" id="A0A9D9HKN0"/>
<proteinExistence type="predicted"/>
<comment type="caution">
    <text evidence="1">The sequence shown here is derived from an EMBL/GenBank/DDBJ whole genome shotgun (WGS) entry which is preliminary data.</text>
</comment>
<name>A0A9D9HKN0_9BACT</name>
<evidence type="ECO:0008006" key="3">
    <source>
        <dbReference type="Google" id="ProtNLM"/>
    </source>
</evidence>
<protein>
    <recommendedName>
        <fullName evidence="3">Outer membrane protein beta-barrel domain-containing protein</fullName>
    </recommendedName>
</protein>
<accession>A0A9D9HKN0</accession>
<dbReference type="Proteomes" id="UP000823617">
    <property type="component" value="Unassembled WGS sequence"/>
</dbReference>